<feature type="compositionally biased region" description="Basic and acidic residues" evidence="1">
    <location>
        <begin position="122"/>
        <end position="141"/>
    </location>
</feature>
<organism evidence="2 3">
    <name type="scientific">Xenoophorus captivus</name>
    <dbReference type="NCBI Taxonomy" id="1517983"/>
    <lineage>
        <taxon>Eukaryota</taxon>
        <taxon>Metazoa</taxon>
        <taxon>Chordata</taxon>
        <taxon>Craniata</taxon>
        <taxon>Vertebrata</taxon>
        <taxon>Euteleostomi</taxon>
        <taxon>Actinopterygii</taxon>
        <taxon>Neopterygii</taxon>
        <taxon>Teleostei</taxon>
        <taxon>Neoteleostei</taxon>
        <taxon>Acanthomorphata</taxon>
        <taxon>Ovalentaria</taxon>
        <taxon>Atherinomorphae</taxon>
        <taxon>Cyprinodontiformes</taxon>
        <taxon>Goodeidae</taxon>
        <taxon>Xenoophorus</taxon>
    </lineage>
</organism>
<gene>
    <name evidence="2" type="ORF">XENOCAPTIV_028300</name>
</gene>
<reference evidence="2 3" key="1">
    <citation type="submission" date="2021-06" db="EMBL/GenBank/DDBJ databases">
        <authorList>
            <person name="Palmer J.M."/>
        </authorList>
    </citation>
    <scope>NUCLEOTIDE SEQUENCE [LARGE SCALE GENOMIC DNA]</scope>
    <source>
        <strain evidence="2 3">XC_2019</strain>
        <tissue evidence="2">Muscle</tissue>
    </source>
</reference>
<evidence type="ECO:0000313" key="2">
    <source>
        <dbReference type="EMBL" id="MEQ2206354.1"/>
    </source>
</evidence>
<feature type="region of interest" description="Disordered" evidence="1">
    <location>
        <begin position="97"/>
        <end position="141"/>
    </location>
</feature>
<sequence length="141" mass="16296">MCSLNSTTTHRTSADFSFLFPDRRRTHRQRRRRACWAESSSAKITAPRTATTKSTDNMMDMTDAKNKYARLKQTCPTVVSFVTDALVFRVKHSFLQHAQDDDRTNPELDPQQIPPITSTPEEPERPEQHVHDAHHHEELRG</sequence>
<protein>
    <submittedName>
        <fullName evidence="2">Uncharacterized protein</fullName>
    </submittedName>
</protein>
<name>A0ABV0RE75_9TELE</name>
<comment type="caution">
    <text evidence="2">The sequence shown here is derived from an EMBL/GenBank/DDBJ whole genome shotgun (WGS) entry which is preliminary data.</text>
</comment>
<feature type="compositionally biased region" description="Polar residues" evidence="1">
    <location>
        <begin position="38"/>
        <end position="57"/>
    </location>
</feature>
<evidence type="ECO:0000256" key="1">
    <source>
        <dbReference type="SAM" id="MobiDB-lite"/>
    </source>
</evidence>
<accession>A0ABV0RE75</accession>
<feature type="region of interest" description="Disordered" evidence="1">
    <location>
        <begin position="30"/>
        <end position="58"/>
    </location>
</feature>
<proteinExistence type="predicted"/>
<dbReference type="Proteomes" id="UP001434883">
    <property type="component" value="Unassembled WGS sequence"/>
</dbReference>
<dbReference type="EMBL" id="JAHRIN010042778">
    <property type="protein sequence ID" value="MEQ2206354.1"/>
    <property type="molecule type" value="Genomic_DNA"/>
</dbReference>
<keyword evidence="3" id="KW-1185">Reference proteome</keyword>
<evidence type="ECO:0000313" key="3">
    <source>
        <dbReference type="Proteomes" id="UP001434883"/>
    </source>
</evidence>